<feature type="signal peptide" evidence="1">
    <location>
        <begin position="1"/>
        <end position="21"/>
    </location>
</feature>
<dbReference type="OMA" id="HRSESVM"/>
<feature type="chain" id="PRO_5025417525" evidence="1">
    <location>
        <begin position="22"/>
        <end position="456"/>
    </location>
</feature>
<dbReference type="SUPFAM" id="SSF48592">
    <property type="entry name" value="GroEL equatorial domain-like"/>
    <property type="match status" value="1"/>
</dbReference>
<evidence type="ECO:0000256" key="1">
    <source>
        <dbReference type="SAM" id="SignalP"/>
    </source>
</evidence>
<proteinExistence type="predicted"/>
<dbReference type="AlphaFoldDB" id="A0A672N2H4"/>
<evidence type="ECO:0000313" key="3">
    <source>
        <dbReference type="Proteomes" id="UP000472262"/>
    </source>
</evidence>
<dbReference type="PANTHER" id="PTHR14667">
    <property type="entry name" value="BARDET-BIEDL SYNDROME 10 PROTEIN"/>
    <property type="match status" value="1"/>
</dbReference>
<dbReference type="Ensembl" id="ENSSGRT00000045170.1">
    <property type="protein sequence ID" value="ENSSGRP00000042159.1"/>
    <property type="gene ID" value="ENSSGRG00000022854.1"/>
</dbReference>
<keyword evidence="1" id="KW-0732">Signal</keyword>
<dbReference type="PANTHER" id="PTHR14667:SF2">
    <property type="entry name" value="BARDET-BIEDL SYNDROME 10 PROTEIN"/>
    <property type="match status" value="1"/>
</dbReference>
<dbReference type="InterPro" id="IPR027413">
    <property type="entry name" value="GROEL-like_equatorial_sf"/>
</dbReference>
<dbReference type="InterPro" id="IPR042619">
    <property type="entry name" value="BBS10"/>
</dbReference>
<reference evidence="2" key="2">
    <citation type="submission" date="2025-09" db="UniProtKB">
        <authorList>
            <consortium name="Ensembl"/>
        </authorList>
    </citation>
    <scope>IDENTIFICATION</scope>
</reference>
<keyword evidence="3" id="KW-1185">Reference proteome</keyword>
<accession>A0A672N2H4</accession>
<protein>
    <submittedName>
        <fullName evidence="2">Uncharacterized protein</fullName>
    </submittedName>
</protein>
<evidence type="ECO:0000313" key="2">
    <source>
        <dbReference type="Ensembl" id="ENSSGRP00000042159.1"/>
    </source>
</evidence>
<reference evidence="2" key="1">
    <citation type="submission" date="2025-08" db="UniProtKB">
        <authorList>
            <consortium name="Ensembl"/>
        </authorList>
    </citation>
    <scope>IDENTIFICATION</scope>
</reference>
<sequence length="456" mass="50647">MCKFFLFYTCMMVLDCVCAHAKATADGTKSFILLLAALLRGIQDSHMRRKGSWSIRNLQNLANRLLAVSRKELDDVVTHKITPYASLYCSHHSYKLEGSVLDLLIGGYISGRVGIGQADVLKRVLSGFFHQVNQDQNAVETISFIHSNFSFLHTAVTGLPIGCSEVIEGLIVTCDWSVWTEPAGSVKALILFESFGDCLHRSESVMKQKLASLLDLLVHVVLSSVKQSESVLQWAQLNHVSLLECVDSAQLEFLSSISAVETLSHPPLQHLVMLNSCRRVQLGGHRYACLGMFSHSHTLVLCAPVLGLLDQTVCVSQGVFAMLQNLSESFCQTLASEQSQTPCLDQSQSALSSQDLWGGIMHTGGVLPIGGVFEFLLHYFLLNERNSSDPESFRLLAKALLCLPRTLYVYNHRRFLNIQTHFLDDLKEWDKTKEQESEMPELKFGFGFSESSAPGL</sequence>
<dbReference type="Proteomes" id="UP000472262">
    <property type="component" value="Unassembled WGS sequence"/>
</dbReference>
<dbReference type="InParanoid" id="A0A672N2H4"/>
<dbReference type="GO" id="GO:0051131">
    <property type="term" value="P:chaperone-mediated protein complex assembly"/>
    <property type="evidence" value="ECO:0007669"/>
    <property type="project" value="InterPro"/>
</dbReference>
<name>A0A672N2H4_SINGR</name>
<organism evidence="2 3">
    <name type="scientific">Sinocyclocheilus grahami</name>
    <name type="common">Dianchi golden-line fish</name>
    <name type="synonym">Barbus grahami</name>
    <dbReference type="NCBI Taxonomy" id="75366"/>
    <lineage>
        <taxon>Eukaryota</taxon>
        <taxon>Metazoa</taxon>
        <taxon>Chordata</taxon>
        <taxon>Craniata</taxon>
        <taxon>Vertebrata</taxon>
        <taxon>Euteleostomi</taxon>
        <taxon>Actinopterygii</taxon>
        <taxon>Neopterygii</taxon>
        <taxon>Teleostei</taxon>
        <taxon>Ostariophysi</taxon>
        <taxon>Cypriniformes</taxon>
        <taxon>Cyprinidae</taxon>
        <taxon>Cyprininae</taxon>
        <taxon>Sinocyclocheilus</taxon>
    </lineage>
</organism>